<dbReference type="Proteomes" id="UP000503096">
    <property type="component" value="Chromosome"/>
</dbReference>
<dbReference type="InterPro" id="IPR006094">
    <property type="entry name" value="Oxid_FAD_bind_N"/>
</dbReference>
<dbReference type="RefSeq" id="WP_171164035.1">
    <property type="nucleotide sequence ID" value="NZ_CP053073.1"/>
</dbReference>
<dbReference type="Gene3D" id="3.30.465.10">
    <property type="match status" value="1"/>
</dbReference>
<dbReference type="SUPFAM" id="SSF56176">
    <property type="entry name" value="FAD-binding/transporter-associated domain-like"/>
    <property type="match status" value="1"/>
</dbReference>
<evidence type="ECO:0000256" key="4">
    <source>
        <dbReference type="ARBA" id="ARBA00022827"/>
    </source>
</evidence>
<dbReference type="GO" id="GO:0071949">
    <property type="term" value="F:FAD binding"/>
    <property type="evidence" value="ECO:0007669"/>
    <property type="project" value="InterPro"/>
</dbReference>
<evidence type="ECO:0000256" key="3">
    <source>
        <dbReference type="ARBA" id="ARBA00022630"/>
    </source>
</evidence>
<sequence length="469" mass="50817">MKLLSLDGQEAGIPAEAIQAFRLAFKGQVVLPDDPAYDGLRKIWNAMIDRRPGVILRCLGTTDVITAVKFVAAHGLLSSVRSGGHNIAGLAVCEGGVMIDLSLMRGVFVDTERRVAHAQAGCTLGDVDRETQLHGLATVMGFVSDTGIAGLTVGGGFGYLTRRYGWTCDNVVAMNVVSAEGKLLRASADENPELFWALRGGGGNFGIVTSFDYRLYAVGPTILGGALAWRGEDARRILAAYREISARAPRDLTCVAILRKAPPAPWLPKEVHGQPIVALFLTHCGAEADDSLINELRAVMPPIADTVTRRPYAQMQSLLDATQPRGRRYYWKSHYLARIDDGLIDVLATRLKDIPSPHSGIILFQIGGALNELPPAHSPAGNRDATYVLNISSSWERAEDDTVNRDWARECFAAAQTFATGGTYLNFLTEEDGGARIADAYGPENLRRLAGLKRKLDPANLFRHTKAVI</sequence>
<organism evidence="7 8">
    <name type="scientific">Usitatibacter palustris</name>
    <dbReference type="NCBI Taxonomy" id="2732487"/>
    <lineage>
        <taxon>Bacteria</taxon>
        <taxon>Pseudomonadati</taxon>
        <taxon>Pseudomonadota</taxon>
        <taxon>Betaproteobacteria</taxon>
        <taxon>Nitrosomonadales</taxon>
        <taxon>Usitatibacteraceae</taxon>
        <taxon>Usitatibacter</taxon>
    </lineage>
</organism>
<dbReference type="InParanoid" id="A0A6M4H8W0"/>
<dbReference type="Pfam" id="PF01565">
    <property type="entry name" value="FAD_binding_4"/>
    <property type="match status" value="1"/>
</dbReference>
<evidence type="ECO:0000313" key="7">
    <source>
        <dbReference type="EMBL" id="QJR16159.1"/>
    </source>
</evidence>
<dbReference type="InterPro" id="IPR016166">
    <property type="entry name" value="FAD-bd_PCMH"/>
</dbReference>
<evidence type="ECO:0000313" key="8">
    <source>
        <dbReference type="Proteomes" id="UP000503096"/>
    </source>
</evidence>
<proteinExistence type="inferred from homology"/>
<name>A0A6M4H8W0_9PROT</name>
<comment type="cofactor">
    <cofactor evidence="1">
        <name>FAD</name>
        <dbReference type="ChEBI" id="CHEBI:57692"/>
    </cofactor>
</comment>
<evidence type="ECO:0000256" key="5">
    <source>
        <dbReference type="ARBA" id="ARBA00023002"/>
    </source>
</evidence>
<dbReference type="EMBL" id="CP053073">
    <property type="protein sequence ID" value="QJR16159.1"/>
    <property type="molecule type" value="Genomic_DNA"/>
</dbReference>
<dbReference type="Gene3D" id="3.30.43.10">
    <property type="entry name" value="Uridine Diphospho-n-acetylenolpyruvylglucosamine Reductase, domain 2"/>
    <property type="match status" value="1"/>
</dbReference>
<keyword evidence="4" id="KW-0274">FAD</keyword>
<dbReference type="AlphaFoldDB" id="A0A6M4H8W0"/>
<dbReference type="KEGG" id="upl:DSM104440_02988"/>
<dbReference type="InterPro" id="IPR016167">
    <property type="entry name" value="FAD-bd_PCMH_sub1"/>
</dbReference>
<accession>A0A6M4H8W0</accession>
<dbReference type="Gene3D" id="3.40.462.20">
    <property type="match status" value="1"/>
</dbReference>
<keyword evidence="3" id="KW-0285">Flavoprotein</keyword>
<dbReference type="PANTHER" id="PTHR42973:SF39">
    <property type="entry name" value="FAD-BINDING PCMH-TYPE DOMAIN-CONTAINING PROTEIN"/>
    <property type="match status" value="1"/>
</dbReference>
<dbReference type="InterPro" id="IPR012951">
    <property type="entry name" value="BBE"/>
</dbReference>
<dbReference type="InterPro" id="IPR016169">
    <property type="entry name" value="FAD-bd_PCMH_sub2"/>
</dbReference>
<dbReference type="InterPro" id="IPR036318">
    <property type="entry name" value="FAD-bd_PCMH-like_sf"/>
</dbReference>
<dbReference type="PANTHER" id="PTHR42973">
    <property type="entry name" value="BINDING OXIDOREDUCTASE, PUTATIVE (AFU_ORTHOLOGUE AFUA_1G17690)-RELATED"/>
    <property type="match status" value="1"/>
</dbReference>
<reference evidence="7 8" key="1">
    <citation type="submission" date="2020-04" db="EMBL/GenBank/DDBJ databases">
        <title>Usitatibacter rugosus gen. nov., sp. nov. and Usitatibacter palustris sp. nov., novel members of Usitatibacteraceae fam. nov. within the order Nitrosomonadales isolated from soil.</title>
        <authorList>
            <person name="Huber K.J."/>
            <person name="Neumann-Schaal M."/>
            <person name="Geppert A."/>
            <person name="Luckner M."/>
            <person name="Wanner G."/>
            <person name="Overmann J."/>
        </authorList>
    </citation>
    <scope>NUCLEOTIDE SEQUENCE [LARGE SCALE GENOMIC DNA]</scope>
    <source>
        <strain evidence="7 8">Swamp67</strain>
    </source>
</reference>
<protein>
    <submittedName>
        <fullName evidence="7">6-hydroxy-D-nicotine oxidase</fullName>
        <ecNumber evidence="7">1.5.3.6</ecNumber>
    </submittedName>
</protein>
<gene>
    <name evidence="7" type="ORF">DSM104440_02988</name>
</gene>
<feature type="domain" description="FAD-binding PCMH-type" evidence="6">
    <location>
        <begin position="47"/>
        <end position="218"/>
    </location>
</feature>
<dbReference type="EC" id="1.5.3.6" evidence="7"/>
<comment type="similarity">
    <text evidence="2">Belongs to the oxygen-dependent FAD-linked oxidoreductase family.</text>
</comment>
<dbReference type="Pfam" id="PF08031">
    <property type="entry name" value="BBE"/>
    <property type="match status" value="1"/>
</dbReference>
<evidence type="ECO:0000256" key="2">
    <source>
        <dbReference type="ARBA" id="ARBA00005466"/>
    </source>
</evidence>
<dbReference type="GO" id="GO:0018530">
    <property type="term" value="F:(R)-6-hydroxynicotine oxidase activity"/>
    <property type="evidence" value="ECO:0007669"/>
    <property type="project" value="UniProtKB-EC"/>
</dbReference>
<dbReference type="PROSITE" id="PS51387">
    <property type="entry name" value="FAD_PCMH"/>
    <property type="match status" value="1"/>
</dbReference>
<dbReference type="InterPro" id="IPR050416">
    <property type="entry name" value="FAD-linked_Oxidoreductase"/>
</dbReference>
<keyword evidence="8" id="KW-1185">Reference proteome</keyword>
<evidence type="ECO:0000256" key="1">
    <source>
        <dbReference type="ARBA" id="ARBA00001974"/>
    </source>
</evidence>
<keyword evidence="5 7" id="KW-0560">Oxidoreductase</keyword>
<evidence type="ECO:0000259" key="6">
    <source>
        <dbReference type="PROSITE" id="PS51387"/>
    </source>
</evidence>